<dbReference type="EMBL" id="FOPP01000009">
    <property type="protein sequence ID" value="SFH35424.1"/>
    <property type="molecule type" value="Genomic_DNA"/>
</dbReference>
<reference evidence="1 2" key="1">
    <citation type="submission" date="2016-10" db="EMBL/GenBank/DDBJ databases">
        <authorList>
            <person name="de Groot N.N."/>
        </authorList>
    </citation>
    <scope>NUCLEOTIDE SEQUENCE [LARGE SCALE GENOMIC DNA]</scope>
    <source>
        <strain evidence="1 2">DSM 18684</strain>
    </source>
</reference>
<proteinExistence type="predicted"/>
<sequence>MSTTFLHQRKDFRSLISTLATEKGIIGALIEKDYWIMHALYGMKNLGLDFELKGGTSLSKGFNIIDRFSEDIDLHITPPKAFVGQTGITVNENPKSSSKNIVANRMQFFDWLADNIHIDGIEAKRDTEFDDKDGRNGGIRLTYTGFFGSVPGIKDGILLEVGFAKVTPNMKVDISSWMYNKSIEAGLNISDNRASRIACYHPGYTLVEKLQTIATKFRVEQGTGDGVPKVNFMRQYYDVYRLLQKDDIQQFITTQEYQTHKLDWFPDADLDVPLAKKEAFLLTNEKTKAEFRNRYERTSSLYYLGQPDFDEILEFIQANLEKLG</sequence>
<evidence type="ECO:0000313" key="2">
    <source>
        <dbReference type="Proteomes" id="UP000199666"/>
    </source>
</evidence>
<keyword evidence="2" id="KW-1185">Reference proteome</keyword>
<accession>A0A1I2ZCD3</accession>
<dbReference type="GO" id="GO:0016740">
    <property type="term" value="F:transferase activity"/>
    <property type="evidence" value="ECO:0007669"/>
    <property type="project" value="UniProtKB-KW"/>
</dbReference>
<dbReference type="OrthoDB" id="9780929at2"/>
<name>A0A1I2ZCD3_9SPHI</name>
<keyword evidence="1" id="KW-0808">Transferase</keyword>
<dbReference type="Gene3D" id="3.10.450.620">
    <property type="entry name" value="JHP933, nucleotidyltransferase-like core domain"/>
    <property type="match status" value="1"/>
</dbReference>
<evidence type="ECO:0000313" key="1">
    <source>
        <dbReference type="EMBL" id="SFH35424.1"/>
    </source>
</evidence>
<protein>
    <submittedName>
        <fullName evidence="1">Nucleotidyl transferase AbiEii toxin, Type IV TA system</fullName>
    </submittedName>
</protein>
<gene>
    <name evidence="1" type="ORF">SAMN04489864_109149</name>
</gene>
<dbReference type="InterPro" id="IPR014942">
    <property type="entry name" value="AbiEii"/>
</dbReference>
<dbReference type="Proteomes" id="UP000199666">
    <property type="component" value="Unassembled WGS sequence"/>
</dbReference>
<dbReference type="AlphaFoldDB" id="A0A1I2ZCD3"/>
<dbReference type="RefSeq" id="WP_090996162.1">
    <property type="nucleotide sequence ID" value="NZ_FOPP01000009.1"/>
</dbReference>
<dbReference type="Pfam" id="PF08843">
    <property type="entry name" value="AbiEii"/>
    <property type="match status" value="1"/>
</dbReference>
<organism evidence="1 2">
    <name type="scientific">Pedobacter insulae</name>
    <dbReference type="NCBI Taxonomy" id="414048"/>
    <lineage>
        <taxon>Bacteria</taxon>
        <taxon>Pseudomonadati</taxon>
        <taxon>Bacteroidota</taxon>
        <taxon>Sphingobacteriia</taxon>
        <taxon>Sphingobacteriales</taxon>
        <taxon>Sphingobacteriaceae</taxon>
        <taxon>Pedobacter</taxon>
    </lineage>
</organism>